<organism evidence="1 2">
    <name type="scientific">Algoriphagus sediminis</name>
    <dbReference type="NCBI Taxonomy" id="3057113"/>
    <lineage>
        <taxon>Bacteria</taxon>
        <taxon>Pseudomonadati</taxon>
        <taxon>Bacteroidota</taxon>
        <taxon>Cytophagia</taxon>
        <taxon>Cytophagales</taxon>
        <taxon>Cyclobacteriaceae</taxon>
        <taxon>Algoriphagus</taxon>
    </lineage>
</organism>
<evidence type="ECO:0000313" key="2">
    <source>
        <dbReference type="Proteomes" id="UP001171916"/>
    </source>
</evidence>
<reference evidence="1" key="1">
    <citation type="submission" date="2023-06" db="EMBL/GenBank/DDBJ databases">
        <title>Robiginitalea aurantiacus sp. nov. and Algoriphagus sediminis sp. nov., isolated from coastal sediment.</title>
        <authorList>
            <person name="Zhou Z.Y."/>
            <person name="An J."/>
            <person name="Jia Y.W."/>
            <person name="Du Z.J."/>
        </authorList>
    </citation>
    <scope>NUCLEOTIDE SEQUENCE</scope>
    <source>
        <strain evidence="1">C2-7</strain>
    </source>
</reference>
<comment type="caution">
    <text evidence="1">The sequence shown here is derived from an EMBL/GenBank/DDBJ whole genome shotgun (WGS) entry which is preliminary data.</text>
</comment>
<dbReference type="Proteomes" id="UP001171916">
    <property type="component" value="Unassembled WGS sequence"/>
</dbReference>
<accession>A0ABT7YDL5</accession>
<protein>
    <submittedName>
        <fullName evidence="1">Uncharacterized protein</fullName>
    </submittedName>
</protein>
<evidence type="ECO:0000313" key="1">
    <source>
        <dbReference type="EMBL" id="MDN3204450.1"/>
    </source>
</evidence>
<dbReference type="RefSeq" id="WP_290000016.1">
    <property type="nucleotide sequence ID" value="NZ_JAUEPH010000004.1"/>
</dbReference>
<sequence length="168" mass="19551">MEKYEEQLGEVVRPLVIKEQDVVITYEINASALWSAENPSKEDLETFYNIINSTHTWGSGKDFESDVWVGSYVTWKLVVVGNDGYDYALVIDEIEFKKGQSPFRWDTVRGRGRSRLRKRVKNEDPNLDDPEYSLSFFLIQEKTGENNGGKKRFTIDPKIKVRRRHTQA</sequence>
<proteinExistence type="predicted"/>
<dbReference type="EMBL" id="JAUEPH010000004">
    <property type="protein sequence ID" value="MDN3204450.1"/>
    <property type="molecule type" value="Genomic_DNA"/>
</dbReference>
<keyword evidence="2" id="KW-1185">Reference proteome</keyword>
<name>A0ABT7YDL5_9BACT</name>
<gene>
    <name evidence="1" type="ORF">QVH07_09830</name>
</gene>